<keyword evidence="3" id="KW-1185">Reference proteome</keyword>
<gene>
    <name evidence="2" type="ORF">DFR58_11619</name>
</gene>
<name>A0A369AWL8_9FIRM</name>
<evidence type="ECO:0000313" key="2">
    <source>
        <dbReference type="EMBL" id="RCX13790.1"/>
    </source>
</evidence>
<evidence type="ECO:0000313" key="3">
    <source>
        <dbReference type="Proteomes" id="UP000253034"/>
    </source>
</evidence>
<dbReference type="Proteomes" id="UP000253034">
    <property type="component" value="Unassembled WGS sequence"/>
</dbReference>
<dbReference type="EMBL" id="QPJT01000016">
    <property type="protein sequence ID" value="RCX13790.1"/>
    <property type="molecule type" value="Genomic_DNA"/>
</dbReference>
<comment type="caution">
    <text evidence="2">The sequence shown here is derived from an EMBL/GenBank/DDBJ whole genome shotgun (WGS) entry which is preliminary data.</text>
</comment>
<organism evidence="2 3">
    <name type="scientific">Anaerobacterium chartisolvens</name>
    <dbReference type="NCBI Taxonomy" id="1297424"/>
    <lineage>
        <taxon>Bacteria</taxon>
        <taxon>Bacillati</taxon>
        <taxon>Bacillota</taxon>
        <taxon>Clostridia</taxon>
        <taxon>Eubacteriales</taxon>
        <taxon>Oscillospiraceae</taxon>
        <taxon>Anaerobacterium</taxon>
    </lineage>
</organism>
<dbReference type="InterPro" id="IPR011033">
    <property type="entry name" value="PRC_barrel-like_sf"/>
</dbReference>
<evidence type="ECO:0000259" key="1">
    <source>
        <dbReference type="Pfam" id="PF05239"/>
    </source>
</evidence>
<protein>
    <submittedName>
        <fullName evidence="2">Uncharacterized protein YrrD</fullName>
    </submittedName>
</protein>
<dbReference type="InterPro" id="IPR027275">
    <property type="entry name" value="PRC-brl_dom"/>
</dbReference>
<feature type="domain" description="PRC-barrel" evidence="1">
    <location>
        <begin position="2"/>
        <end position="72"/>
    </location>
</feature>
<feature type="domain" description="PRC-barrel" evidence="1">
    <location>
        <begin position="91"/>
        <end position="141"/>
    </location>
</feature>
<dbReference type="AlphaFoldDB" id="A0A369AWL8"/>
<dbReference type="RefSeq" id="WP_114298429.1">
    <property type="nucleotide sequence ID" value="NZ_QPJT01000016.1"/>
</dbReference>
<dbReference type="SUPFAM" id="SSF50346">
    <property type="entry name" value="PRC-barrel domain"/>
    <property type="match status" value="2"/>
</dbReference>
<dbReference type="Gene3D" id="2.30.30.240">
    <property type="entry name" value="PRC-barrel domain"/>
    <property type="match status" value="2"/>
</dbReference>
<accession>A0A369AWL8</accession>
<reference evidence="2 3" key="1">
    <citation type="submission" date="2018-07" db="EMBL/GenBank/DDBJ databases">
        <title>Genomic Encyclopedia of Type Strains, Phase IV (KMG-IV): sequencing the most valuable type-strain genomes for metagenomic binning, comparative biology and taxonomic classification.</title>
        <authorList>
            <person name="Goeker M."/>
        </authorList>
    </citation>
    <scope>NUCLEOTIDE SEQUENCE [LARGE SCALE GENOMIC DNA]</scope>
    <source>
        <strain evidence="2 3">DSM 27016</strain>
    </source>
</reference>
<proteinExistence type="predicted"/>
<dbReference type="Pfam" id="PF05239">
    <property type="entry name" value="PRC"/>
    <property type="match status" value="2"/>
</dbReference>
<dbReference type="OrthoDB" id="1707618at2"/>
<sequence length="207" mass="23418">MERYSEVVGLPVISADTGKKLGLVKDVIFCPKKKEIKGFMLERKGCEIYKRIIFLKDVLNVGRDALIIENGASIRKMHRSENNEELKEKGEIRGLKVYSKRGSDLGVVKDIVFDCKTGVVEGLEISDGLLQDIMKGRSLLPLFGKVEFSEENIIVEKEAVEEMTQTGGGLRRFFKIKAEGSDYIEKRLYKGSCNRKPDRSIGQYAYE</sequence>